<proteinExistence type="predicted"/>
<keyword evidence="2" id="KW-1185">Reference proteome</keyword>
<dbReference type="Proteomes" id="UP000790709">
    <property type="component" value="Unassembled WGS sequence"/>
</dbReference>
<name>A0ACB8AV59_9AGAM</name>
<gene>
    <name evidence="1" type="ORF">BV22DRAFT_1200326</name>
</gene>
<organism evidence="1 2">
    <name type="scientific">Leucogyrophana mollusca</name>
    <dbReference type="NCBI Taxonomy" id="85980"/>
    <lineage>
        <taxon>Eukaryota</taxon>
        <taxon>Fungi</taxon>
        <taxon>Dikarya</taxon>
        <taxon>Basidiomycota</taxon>
        <taxon>Agaricomycotina</taxon>
        <taxon>Agaricomycetes</taxon>
        <taxon>Agaricomycetidae</taxon>
        <taxon>Boletales</taxon>
        <taxon>Boletales incertae sedis</taxon>
        <taxon>Leucogyrophana</taxon>
    </lineage>
</organism>
<accession>A0ACB8AV59</accession>
<dbReference type="EMBL" id="MU267165">
    <property type="protein sequence ID" value="KAH7917242.1"/>
    <property type="molecule type" value="Genomic_DNA"/>
</dbReference>
<evidence type="ECO:0000313" key="1">
    <source>
        <dbReference type="EMBL" id="KAH7917242.1"/>
    </source>
</evidence>
<evidence type="ECO:0000313" key="2">
    <source>
        <dbReference type="Proteomes" id="UP000790709"/>
    </source>
</evidence>
<reference evidence="1" key="1">
    <citation type="journal article" date="2021" name="New Phytol.">
        <title>Evolutionary innovations through gain and loss of genes in the ectomycorrhizal Boletales.</title>
        <authorList>
            <person name="Wu G."/>
            <person name="Miyauchi S."/>
            <person name="Morin E."/>
            <person name="Kuo A."/>
            <person name="Drula E."/>
            <person name="Varga T."/>
            <person name="Kohler A."/>
            <person name="Feng B."/>
            <person name="Cao Y."/>
            <person name="Lipzen A."/>
            <person name="Daum C."/>
            <person name="Hundley H."/>
            <person name="Pangilinan J."/>
            <person name="Johnson J."/>
            <person name="Barry K."/>
            <person name="LaButti K."/>
            <person name="Ng V."/>
            <person name="Ahrendt S."/>
            <person name="Min B."/>
            <person name="Choi I.G."/>
            <person name="Park H."/>
            <person name="Plett J.M."/>
            <person name="Magnuson J."/>
            <person name="Spatafora J.W."/>
            <person name="Nagy L.G."/>
            <person name="Henrissat B."/>
            <person name="Grigoriev I.V."/>
            <person name="Yang Z.L."/>
            <person name="Xu J."/>
            <person name="Martin F.M."/>
        </authorList>
    </citation>
    <scope>NUCLEOTIDE SEQUENCE</scope>
    <source>
        <strain evidence="1">KUC20120723A-06</strain>
    </source>
</reference>
<sequence>MHLGSARYMELGSKHLINGSLGSTNKSGLRTADLGRIRRRPAVLVRISLARLAATQPSLRGRAIHRPCCSPRVLDRPAVLNALSSALEAGVSTIFIGLGEDPWVLAVRAPVLYGLDKRVCVVDDLQLGHVR</sequence>
<protein>
    <submittedName>
        <fullName evidence="1">Uncharacterized protein</fullName>
    </submittedName>
</protein>
<comment type="caution">
    <text evidence="1">The sequence shown here is derived from an EMBL/GenBank/DDBJ whole genome shotgun (WGS) entry which is preliminary data.</text>
</comment>